<gene>
    <name evidence="2" type="ORF">DFR28_101748</name>
</gene>
<sequence length="348" mass="38721">MMKLRTLLIATLLCVTTLSISIAAPESAVTLIPLAAPLDRPDAEISGLAWCGDTLIVMPQYPDRLSGDEESHFFGIDKADIYAYLNGESSTPLRATPITLIEGDLRKRVPIFDGYEALACDDNQLWLSIEAVNLLSVYQGYVVKANISLNDPTPHITIDSKQLWNIDSASRMHNMGEEAMLLAHGKVITFHEINDPRLVKSARASVIDPSTAQQSHIDFPHLPFRVTDSTALDQNNRFWLMNYKYSGDKFSRSARDPLVEQYGEGATHAEFYNVERLVEFELTAHGITRLQQPPIQLQMLGKEGRNWEGLVRLDDIGFLVATDKHPATLFGFIALPSPSQVKTKPSSD</sequence>
<evidence type="ECO:0000256" key="1">
    <source>
        <dbReference type="SAM" id="SignalP"/>
    </source>
</evidence>
<evidence type="ECO:0000313" key="3">
    <source>
        <dbReference type="Proteomes" id="UP000253083"/>
    </source>
</evidence>
<evidence type="ECO:0000313" key="2">
    <source>
        <dbReference type="EMBL" id="RBP53362.1"/>
    </source>
</evidence>
<evidence type="ECO:0008006" key="4">
    <source>
        <dbReference type="Google" id="ProtNLM"/>
    </source>
</evidence>
<organism evidence="2 3">
    <name type="scientific">Arenicella xantha</name>
    <dbReference type="NCBI Taxonomy" id="644221"/>
    <lineage>
        <taxon>Bacteria</taxon>
        <taxon>Pseudomonadati</taxon>
        <taxon>Pseudomonadota</taxon>
        <taxon>Gammaproteobacteria</taxon>
        <taxon>Arenicellales</taxon>
        <taxon>Arenicellaceae</taxon>
        <taxon>Arenicella</taxon>
    </lineage>
</organism>
<feature type="chain" id="PRO_5017479179" description="Phytase-like domain-containing protein" evidence="1">
    <location>
        <begin position="24"/>
        <end position="348"/>
    </location>
</feature>
<proteinExistence type="predicted"/>
<accession>A0A395JSN6</accession>
<keyword evidence="1" id="KW-0732">Signal</keyword>
<protein>
    <recommendedName>
        <fullName evidence="4">Phytase-like domain-containing protein</fullName>
    </recommendedName>
</protein>
<dbReference type="AlphaFoldDB" id="A0A395JSN6"/>
<feature type="signal peptide" evidence="1">
    <location>
        <begin position="1"/>
        <end position="23"/>
    </location>
</feature>
<dbReference type="Proteomes" id="UP000253083">
    <property type="component" value="Unassembled WGS sequence"/>
</dbReference>
<reference evidence="2 3" key="1">
    <citation type="submission" date="2018-06" db="EMBL/GenBank/DDBJ databases">
        <title>Genomic Encyclopedia of Type Strains, Phase IV (KMG-IV): sequencing the most valuable type-strain genomes for metagenomic binning, comparative biology and taxonomic classification.</title>
        <authorList>
            <person name="Goeker M."/>
        </authorList>
    </citation>
    <scope>NUCLEOTIDE SEQUENCE [LARGE SCALE GENOMIC DNA]</scope>
    <source>
        <strain evidence="2 3">DSM 24032</strain>
    </source>
</reference>
<dbReference type="EMBL" id="QNRT01000001">
    <property type="protein sequence ID" value="RBP53362.1"/>
    <property type="molecule type" value="Genomic_DNA"/>
</dbReference>
<dbReference type="InParanoid" id="A0A395JSN6"/>
<keyword evidence="3" id="KW-1185">Reference proteome</keyword>
<comment type="caution">
    <text evidence="2">The sequence shown here is derived from an EMBL/GenBank/DDBJ whole genome shotgun (WGS) entry which is preliminary data.</text>
</comment>
<name>A0A395JSN6_9GAMM</name>